<gene>
    <name evidence="1" type="ORF">UFOVP426_8</name>
</gene>
<organism evidence="1">
    <name type="scientific">uncultured Caudovirales phage</name>
    <dbReference type="NCBI Taxonomy" id="2100421"/>
    <lineage>
        <taxon>Viruses</taxon>
        <taxon>Duplodnaviria</taxon>
        <taxon>Heunggongvirae</taxon>
        <taxon>Uroviricota</taxon>
        <taxon>Caudoviricetes</taxon>
        <taxon>Peduoviridae</taxon>
        <taxon>Maltschvirus</taxon>
        <taxon>Maltschvirus maltsch</taxon>
    </lineage>
</organism>
<reference evidence="1" key="1">
    <citation type="submission" date="2020-04" db="EMBL/GenBank/DDBJ databases">
        <authorList>
            <person name="Chiriac C."/>
            <person name="Salcher M."/>
            <person name="Ghai R."/>
            <person name="Kavagutti S V."/>
        </authorList>
    </citation>
    <scope>NUCLEOTIDE SEQUENCE</scope>
</reference>
<proteinExistence type="predicted"/>
<evidence type="ECO:0000313" key="1">
    <source>
        <dbReference type="EMBL" id="CAB4141670.1"/>
    </source>
</evidence>
<accession>A0A6J5M919</accession>
<dbReference type="EMBL" id="LR796396">
    <property type="protein sequence ID" value="CAB4141670.1"/>
    <property type="molecule type" value="Genomic_DNA"/>
</dbReference>
<protein>
    <submittedName>
        <fullName evidence="1">Uncharacterized protein</fullName>
    </submittedName>
</protein>
<sequence length="77" mass="9307">MTWREFLLYKKAYDNKQVKEWERTRMISYLIYKANTTDKSPKSIKSFFPLPSDEVEEEKPKLTQEQLARTLKLYGVK</sequence>
<name>A0A6J5M919_9CAUD</name>